<accession>A0ABM9MJN8</accession>
<name>A0ABM9MJN8_9MYCO</name>
<proteinExistence type="inferred from homology"/>
<dbReference type="PRINTS" id="PR00385">
    <property type="entry name" value="P450"/>
</dbReference>
<comment type="cofactor">
    <cofactor evidence="1">
        <name>heme</name>
        <dbReference type="ChEBI" id="CHEBI:30413"/>
    </cofactor>
</comment>
<keyword evidence="10" id="KW-1185">Reference proteome</keyword>
<keyword evidence="6 8" id="KW-0408">Iron</keyword>
<dbReference type="EMBL" id="OY726395">
    <property type="protein sequence ID" value="CAJ1586850.1"/>
    <property type="molecule type" value="Genomic_DNA"/>
</dbReference>
<keyword evidence="5 8" id="KW-0560">Oxidoreductase</keyword>
<dbReference type="PANTHER" id="PTHR46696:SF4">
    <property type="entry name" value="BIOTIN BIOSYNTHESIS CYTOCHROME P450"/>
    <property type="match status" value="1"/>
</dbReference>
<keyword evidence="3 8" id="KW-0349">Heme</keyword>
<evidence type="ECO:0000256" key="6">
    <source>
        <dbReference type="ARBA" id="ARBA00023004"/>
    </source>
</evidence>
<keyword evidence="7 8" id="KW-0503">Monooxygenase</keyword>
<dbReference type="InterPro" id="IPR002397">
    <property type="entry name" value="Cyt_P450_B"/>
</dbReference>
<organism evidence="9 10">
    <name type="scientific">[Mycobacterium] wendilense</name>
    <dbReference type="NCBI Taxonomy" id="3064284"/>
    <lineage>
        <taxon>Bacteria</taxon>
        <taxon>Bacillati</taxon>
        <taxon>Actinomycetota</taxon>
        <taxon>Actinomycetes</taxon>
        <taxon>Mycobacteriales</taxon>
        <taxon>Mycobacteriaceae</taxon>
        <taxon>Mycolicibacter</taxon>
    </lineage>
</organism>
<sequence length="425" mass="47696">MTTQQPDIDIADMLDPAAFERGYPHHVWTELRHSSPVHRCEPEGFTPFWAVTRHADIKTISTNPQLFSSTGMLDIAPKTSRVRDIPVELQPPTVLNTDPPLHREFRNLAQPYFRPRVLAELEQRVRDVTRDLLDGLAGRRDFDFVDDFVAWHPLRMISELLGIPREDEEIVLHMTNSALAVDDPEFSTETAVGSQTPDESNPMSGTRWEIFLPYLLDLVGKRRAKPTEDLASIIANGEINGEPLDDMVAVVYLLIIATAGHDTTRNALAGGMLALLDNPDQLDLLRNAPSLIKSATREIVRWSTPVAHFVRTATDDCELNGRRIRKGDPLALYYPSGNRDESVFDDPFTFRVDRDPNPHLGFGIGEHFCMGSALAQMEISVLLEEMIPRLRTVELAGEPQRIRTTHIGGVKHLPVRWQLDAATGS</sequence>
<keyword evidence="4 8" id="KW-0479">Metal-binding</keyword>
<dbReference type="RefSeq" id="WP_316512711.1">
    <property type="nucleotide sequence ID" value="NZ_OY726395.1"/>
</dbReference>
<dbReference type="PRINTS" id="PR00359">
    <property type="entry name" value="BP450"/>
</dbReference>
<dbReference type="Pfam" id="PF00067">
    <property type="entry name" value="p450"/>
    <property type="match status" value="1"/>
</dbReference>
<dbReference type="PANTHER" id="PTHR46696">
    <property type="entry name" value="P450, PUTATIVE (EUROFUNG)-RELATED"/>
    <property type="match status" value="1"/>
</dbReference>
<dbReference type="Proteomes" id="UP001190466">
    <property type="component" value="Chromosome"/>
</dbReference>
<evidence type="ECO:0000313" key="9">
    <source>
        <dbReference type="EMBL" id="CAJ1586850.1"/>
    </source>
</evidence>
<dbReference type="Gene3D" id="1.10.630.10">
    <property type="entry name" value="Cytochrome P450"/>
    <property type="match status" value="1"/>
</dbReference>
<evidence type="ECO:0000256" key="2">
    <source>
        <dbReference type="ARBA" id="ARBA00010617"/>
    </source>
</evidence>
<dbReference type="InterPro" id="IPR017972">
    <property type="entry name" value="Cyt_P450_CS"/>
</dbReference>
<evidence type="ECO:0000256" key="1">
    <source>
        <dbReference type="ARBA" id="ARBA00001971"/>
    </source>
</evidence>
<evidence type="ECO:0000313" key="10">
    <source>
        <dbReference type="Proteomes" id="UP001190466"/>
    </source>
</evidence>
<evidence type="ECO:0000256" key="4">
    <source>
        <dbReference type="ARBA" id="ARBA00022723"/>
    </source>
</evidence>
<reference evidence="9 10" key="1">
    <citation type="submission" date="2023-08" db="EMBL/GenBank/DDBJ databases">
        <authorList>
            <person name="Folkvardsen B D."/>
            <person name="Norman A."/>
        </authorList>
    </citation>
    <scope>NUCLEOTIDE SEQUENCE [LARGE SCALE GENOMIC DNA]</scope>
    <source>
        <strain evidence="9 10">Mu0050</strain>
    </source>
</reference>
<evidence type="ECO:0000256" key="8">
    <source>
        <dbReference type="RuleBase" id="RU000461"/>
    </source>
</evidence>
<protein>
    <submittedName>
        <fullName evidence="9">Cytochrome P450</fullName>
    </submittedName>
</protein>
<dbReference type="PROSITE" id="PS00086">
    <property type="entry name" value="CYTOCHROME_P450"/>
    <property type="match status" value="1"/>
</dbReference>
<evidence type="ECO:0000256" key="3">
    <source>
        <dbReference type="ARBA" id="ARBA00022617"/>
    </source>
</evidence>
<comment type="similarity">
    <text evidence="2 8">Belongs to the cytochrome P450 family.</text>
</comment>
<dbReference type="InterPro" id="IPR036396">
    <property type="entry name" value="Cyt_P450_sf"/>
</dbReference>
<dbReference type="InterPro" id="IPR001128">
    <property type="entry name" value="Cyt_P450"/>
</dbReference>
<gene>
    <name evidence="9" type="ORF">MU0050_004486</name>
</gene>
<evidence type="ECO:0000256" key="5">
    <source>
        <dbReference type="ARBA" id="ARBA00023002"/>
    </source>
</evidence>
<dbReference type="SUPFAM" id="SSF48264">
    <property type="entry name" value="Cytochrome P450"/>
    <property type="match status" value="1"/>
</dbReference>
<evidence type="ECO:0000256" key="7">
    <source>
        <dbReference type="ARBA" id="ARBA00023033"/>
    </source>
</evidence>
<dbReference type="CDD" id="cd11033">
    <property type="entry name" value="CYP142-like"/>
    <property type="match status" value="1"/>
</dbReference>